<comment type="caution">
    <text evidence="5">The sequence shown here is derived from an EMBL/GenBank/DDBJ whole genome shotgun (WGS) entry which is preliminary data.</text>
</comment>
<dbReference type="Gene3D" id="3.40.50.300">
    <property type="entry name" value="P-loop containing nucleotide triphosphate hydrolases"/>
    <property type="match status" value="1"/>
</dbReference>
<evidence type="ECO:0000313" key="6">
    <source>
        <dbReference type="Proteomes" id="UP000677082"/>
    </source>
</evidence>
<dbReference type="SMART" id="SM00382">
    <property type="entry name" value="AAA"/>
    <property type="match status" value="1"/>
</dbReference>
<accession>A0A919W0V3</accession>
<comment type="similarity">
    <text evidence="1">Belongs to the AAA ATPase family.</text>
</comment>
<dbReference type="GO" id="GO:0005524">
    <property type="term" value="F:ATP binding"/>
    <property type="evidence" value="ECO:0007669"/>
    <property type="project" value="UniProtKB-KW"/>
</dbReference>
<dbReference type="CDD" id="cd19481">
    <property type="entry name" value="RecA-like_protease"/>
    <property type="match status" value="1"/>
</dbReference>
<dbReference type="InterPro" id="IPR027417">
    <property type="entry name" value="P-loop_NTPase"/>
</dbReference>
<dbReference type="InterPro" id="IPR003593">
    <property type="entry name" value="AAA+_ATPase"/>
</dbReference>
<dbReference type="AlphaFoldDB" id="A0A919W0V3"/>
<proteinExistence type="inferred from homology"/>
<evidence type="ECO:0000256" key="3">
    <source>
        <dbReference type="ARBA" id="ARBA00022840"/>
    </source>
</evidence>
<dbReference type="InterPro" id="IPR003959">
    <property type="entry name" value="ATPase_AAA_core"/>
</dbReference>
<dbReference type="InterPro" id="IPR050221">
    <property type="entry name" value="26S_Proteasome_ATPase"/>
</dbReference>
<sequence>MTAAALSRLDLQVAGIPPEATPAVSAICRSRLLKAGRDLAAELGSVDFLLQVGTARPARPENPEKRPAAVPAREPLFTFDQLVVETSVREELATAVGLIRVQDRVFGEWGLRAIEPFPRSALNFYGPPGTGKTMAAHAVADRLGRQIMVASYAEVESKYHGDGPKNVKALFAAAERAGAVLFIDEADSLLSRRLTNVTQGSEQAINSMRSQLLICLEQFAGTVVFATNLIENYDQAFATRVRNIEFKPPDEPARATIWQRHLVARLPIDPALDRTALAAGLASEFDDLCGRDIKNAVVDAAVRAAIAGRDTLVEADFQAAVTRIKDARAYLPRPLRPDEVAAVETTIRDHLNSP</sequence>
<name>A0A919W0V3_9ACTN</name>
<dbReference type="SUPFAM" id="SSF52540">
    <property type="entry name" value="P-loop containing nucleoside triphosphate hydrolases"/>
    <property type="match status" value="1"/>
</dbReference>
<evidence type="ECO:0000256" key="2">
    <source>
        <dbReference type="ARBA" id="ARBA00022741"/>
    </source>
</evidence>
<dbReference type="Pfam" id="PF00004">
    <property type="entry name" value="AAA"/>
    <property type="match status" value="1"/>
</dbReference>
<dbReference type="Proteomes" id="UP000677082">
    <property type="component" value="Unassembled WGS sequence"/>
</dbReference>
<dbReference type="Gene3D" id="1.10.8.60">
    <property type="match status" value="1"/>
</dbReference>
<evidence type="ECO:0000259" key="4">
    <source>
        <dbReference type="SMART" id="SM00382"/>
    </source>
</evidence>
<keyword evidence="3" id="KW-0067">ATP-binding</keyword>
<reference evidence="5 6" key="1">
    <citation type="submission" date="2021-03" db="EMBL/GenBank/DDBJ databases">
        <title>Whole genome shotgun sequence of Actinoplanes toevensis NBRC 105298.</title>
        <authorList>
            <person name="Komaki H."/>
            <person name="Tamura T."/>
        </authorList>
    </citation>
    <scope>NUCLEOTIDE SEQUENCE [LARGE SCALE GENOMIC DNA]</scope>
    <source>
        <strain evidence="5 6">NBRC 105298</strain>
    </source>
</reference>
<keyword evidence="2" id="KW-0547">Nucleotide-binding</keyword>
<dbReference type="PANTHER" id="PTHR23073">
    <property type="entry name" value="26S PROTEASOME REGULATORY SUBUNIT"/>
    <property type="match status" value="1"/>
</dbReference>
<feature type="domain" description="AAA+ ATPase" evidence="4">
    <location>
        <begin position="118"/>
        <end position="250"/>
    </location>
</feature>
<gene>
    <name evidence="5" type="ORF">Ato02nite_035050</name>
</gene>
<organism evidence="5 6">
    <name type="scientific">Paractinoplanes toevensis</name>
    <dbReference type="NCBI Taxonomy" id="571911"/>
    <lineage>
        <taxon>Bacteria</taxon>
        <taxon>Bacillati</taxon>
        <taxon>Actinomycetota</taxon>
        <taxon>Actinomycetes</taxon>
        <taxon>Micromonosporales</taxon>
        <taxon>Micromonosporaceae</taxon>
        <taxon>Paractinoplanes</taxon>
    </lineage>
</organism>
<evidence type="ECO:0000256" key="1">
    <source>
        <dbReference type="ARBA" id="ARBA00006914"/>
    </source>
</evidence>
<dbReference type="GO" id="GO:0016887">
    <property type="term" value="F:ATP hydrolysis activity"/>
    <property type="evidence" value="ECO:0007669"/>
    <property type="project" value="InterPro"/>
</dbReference>
<evidence type="ECO:0000313" key="5">
    <source>
        <dbReference type="EMBL" id="GIM91712.1"/>
    </source>
</evidence>
<keyword evidence="6" id="KW-1185">Reference proteome</keyword>
<dbReference type="EMBL" id="BOQN01000049">
    <property type="protein sequence ID" value="GIM91712.1"/>
    <property type="molecule type" value="Genomic_DNA"/>
</dbReference>
<dbReference type="RefSeq" id="WP_213007601.1">
    <property type="nucleotide sequence ID" value="NZ_BOQN01000049.1"/>
</dbReference>
<protein>
    <recommendedName>
        <fullName evidence="4">AAA+ ATPase domain-containing protein</fullName>
    </recommendedName>
</protein>